<accession>A0ABQ9ELK4</accession>
<dbReference type="InterPro" id="IPR052970">
    <property type="entry name" value="Inner_ear_hair_cell_LOXHD"/>
</dbReference>
<dbReference type="EMBL" id="JARBDR010000813">
    <property type="protein sequence ID" value="KAJ8306142.1"/>
    <property type="molecule type" value="Genomic_DNA"/>
</dbReference>
<sequence>METNKEYVFETKDWIKLDGVNDFWKEFPVKSDKPEEQKEEISYYVEAYTGDMDEAGTEANVYIQLYGDKGDSGPRRLLQSKSNDNKFEKGKCDEFEIKAVDLGNLRKIKVGHDGDEPGSGWFLQKVQVRTSENENKIFVFVCNK</sequence>
<dbReference type="PROSITE" id="PS50095">
    <property type="entry name" value="PLAT"/>
    <property type="match status" value="1"/>
</dbReference>
<dbReference type="Gene3D" id="2.40.180.10">
    <property type="entry name" value="Catalase core domain"/>
    <property type="match status" value="1"/>
</dbReference>
<evidence type="ECO:0000256" key="1">
    <source>
        <dbReference type="PROSITE-ProRule" id="PRU00152"/>
    </source>
</evidence>
<evidence type="ECO:0000313" key="3">
    <source>
        <dbReference type="EMBL" id="KAJ8306142.1"/>
    </source>
</evidence>
<comment type="caution">
    <text evidence="1">Lacks conserved residue(s) required for the propagation of feature annotation.</text>
</comment>
<feature type="domain" description="PLAT" evidence="2">
    <location>
        <begin position="41"/>
        <end position="144"/>
    </location>
</feature>
<proteinExistence type="predicted"/>
<dbReference type="Proteomes" id="UP001217089">
    <property type="component" value="Unassembled WGS sequence"/>
</dbReference>
<reference evidence="3 4" key="1">
    <citation type="submission" date="2022-12" db="EMBL/GenBank/DDBJ databases">
        <title>Chromosome-level genome of Tegillarca granosa.</title>
        <authorList>
            <person name="Kim J."/>
        </authorList>
    </citation>
    <scope>NUCLEOTIDE SEQUENCE [LARGE SCALE GENOMIC DNA]</scope>
    <source>
        <strain evidence="3">Teg-2019</strain>
        <tissue evidence="3">Adductor muscle</tissue>
    </source>
</reference>
<dbReference type="PANTHER" id="PTHR45901">
    <property type="entry name" value="PROTEIN CBG12474"/>
    <property type="match status" value="1"/>
</dbReference>
<dbReference type="Pfam" id="PF01477">
    <property type="entry name" value="PLAT"/>
    <property type="match status" value="1"/>
</dbReference>
<evidence type="ECO:0000259" key="2">
    <source>
        <dbReference type="PROSITE" id="PS50095"/>
    </source>
</evidence>
<dbReference type="InterPro" id="IPR036392">
    <property type="entry name" value="PLAT/LH2_dom_sf"/>
</dbReference>
<keyword evidence="4" id="KW-1185">Reference proteome</keyword>
<organism evidence="3 4">
    <name type="scientific">Tegillarca granosa</name>
    <name type="common">Malaysian cockle</name>
    <name type="synonym">Anadara granosa</name>
    <dbReference type="NCBI Taxonomy" id="220873"/>
    <lineage>
        <taxon>Eukaryota</taxon>
        <taxon>Metazoa</taxon>
        <taxon>Spiralia</taxon>
        <taxon>Lophotrochozoa</taxon>
        <taxon>Mollusca</taxon>
        <taxon>Bivalvia</taxon>
        <taxon>Autobranchia</taxon>
        <taxon>Pteriomorphia</taxon>
        <taxon>Arcoida</taxon>
        <taxon>Arcoidea</taxon>
        <taxon>Arcidae</taxon>
        <taxon>Tegillarca</taxon>
    </lineage>
</organism>
<name>A0ABQ9ELK4_TEGGR</name>
<comment type="caution">
    <text evidence="3">The sequence shown here is derived from an EMBL/GenBank/DDBJ whole genome shotgun (WGS) entry which is preliminary data.</text>
</comment>
<dbReference type="PANTHER" id="PTHR45901:SF7">
    <property type="entry name" value="OXYGEN-REGULATED PROTEIN 1"/>
    <property type="match status" value="1"/>
</dbReference>
<protein>
    <recommendedName>
        <fullName evidence="2">PLAT domain-containing protein</fullName>
    </recommendedName>
</protein>
<evidence type="ECO:0000313" key="4">
    <source>
        <dbReference type="Proteomes" id="UP001217089"/>
    </source>
</evidence>
<gene>
    <name evidence="3" type="ORF">KUTeg_016687</name>
</gene>
<dbReference type="InterPro" id="IPR001024">
    <property type="entry name" value="PLAT/LH2_dom"/>
</dbReference>
<dbReference type="SUPFAM" id="SSF49723">
    <property type="entry name" value="Lipase/lipooxygenase domain (PLAT/LH2 domain)"/>
    <property type="match status" value="1"/>
</dbReference>